<evidence type="ECO:0000313" key="2">
    <source>
        <dbReference type="Proteomes" id="UP001552299"/>
    </source>
</evidence>
<dbReference type="AlphaFoldDB" id="A0ABD0V055"/>
<evidence type="ECO:0000313" key="1">
    <source>
        <dbReference type="EMBL" id="KAL0915881.1"/>
    </source>
</evidence>
<accession>A0ABD0V055</accession>
<protein>
    <submittedName>
        <fullName evidence="1">Uncharacterized protein</fullName>
    </submittedName>
</protein>
<dbReference type="Proteomes" id="UP001552299">
    <property type="component" value="Unassembled WGS sequence"/>
</dbReference>
<gene>
    <name evidence="1" type="ORF">M5K25_013346</name>
</gene>
<sequence>MAMRDMAVRCAAGTGFTGMGVDLIRYEHGSQASGEVEDFAFCRSSCTAFVSIFYLFYNL</sequence>
<name>A0ABD0V055_DENTH</name>
<keyword evidence="2" id="KW-1185">Reference proteome</keyword>
<proteinExistence type="predicted"/>
<reference evidence="1 2" key="1">
    <citation type="journal article" date="2024" name="Plant Biotechnol. J.">
        <title>Dendrobium thyrsiflorum genome and its molecular insights into genes involved in important horticultural traits.</title>
        <authorList>
            <person name="Chen B."/>
            <person name="Wang J.Y."/>
            <person name="Zheng P.J."/>
            <person name="Li K.L."/>
            <person name="Liang Y.M."/>
            <person name="Chen X.F."/>
            <person name="Zhang C."/>
            <person name="Zhao X."/>
            <person name="He X."/>
            <person name="Zhang G.Q."/>
            <person name="Liu Z.J."/>
            <person name="Xu Q."/>
        </authorList>
    </citation>
    <scope>NUCLEOTIDE SEQUENCE [LARGE SCALE GENOMIC DNA]</scope>
    <source>
        <strain evidence="1">GZMU011</strain>
    </source>
</reference>
<dbReference type="EMBL" id="JANQDX010000011">
    <property type="protein sequence ID" value="KAL0915881.1"/>
    <property type="molecule type" value="Genomic_DNA"/>
</dbReference>
<organism evidence="1 2">
    <name type="scientific">Dendrobium thyrsiflorum</name>
    <name type="common">Pinecone-like raceme dendrobium</name>
    <name type="synonym">Orchid</name>
    <dbReference type="NCBI Taxonomy" id="117978"/>
    <lineage>
        <taxon>Eukaryota</taxon>
        <taxon>Viridiplantae</taxon>
        <taxon>Streptophyta</taxon>
        <taxon>Embryophyta</taxon>
        <taxon>Tracheophyta</taxon>
        <taxon>Spermatophyta</taxon>
        <taxon>Magnoliopsida</taxon>
        <taxon>Liliopsida</taxon>
        <taxon>Asparagales</taxon>
        <taxon>Orchidaceae</taxon>
        <taxon>Epidendroideae</taxon>
        <taxon>Malaxideae</taxon>
        <taxon>Dendrobiinae</taxon>
        <taxon>Dendrobium</taxon>
    </lineage>
</organism>
<comment type="caution">
    <text evidence="1">The sequence shown here is derived from an EMBL/GenBank/DDBJ whole genome shotgun (WGS) entry which is preliminary data.</text>
</comment>